<dbReference type="GO" id="GO:0015086">
    <property type="term" value="F:cadmium ion transmembrane transporter activity"/>
    <property type="evidence" value="ECO:0007669"/>
    <property type="project" value="TreeGrafter"/>
</dbReference>
<evidence type="ECO:0000256" key="5">
    <source>
        <dbReference type="ARBA" id="ARBA00022989"/>
    </source>
</evidence>
<dbReference type="InterPro" id="IPR001046">
    <property type="entry name" value="NRAMP_fam"/>
</dbReference>
<dbReference type="Pfam" id="PF01566">
    <property type="entry name" value="Nramp"/>
    <property type="match status" value="1"/>
</dbReference>
<dbReference type="GO" id="GO:0005384">
    <property type="term" value="F:manganese ion transmembrane transporter activity"/>
    <property type="evidence" value="ECO:0007669"/>
    <property type="project" value="TreeGrafter"/>
</dbReference>
<feature type="transmembrane region" description="Helical" evidence="7">
    <location>
        <begin position="82"/>
        <end position="101"/>
    </location>
</feature>
<dbReference type="EMBL" id="VLPK01000008">
    <property type="protein sequence ID" value="TSJ35875.1"/>
    <property type="molecule type" value="Genomic_DNA"/>
</dbReference>
<evidence type="ECO:0000256" key="6">
    <source>
        <dbReference type="ARBA" id="ARBA00023136"/>
    </source>
</evidence>
<keyword evidence="5 7" id="KW-1133">Transmembrane helix</keyword>
<keyword evidence="3 7" id="KW-0812">Transmembrane</keyword>
<feature type="transmembrane region" description="Helical" evidence="7">
    <location>
        <begin position="113"/>
        <end position="135"/>
    </location>
</feature>
<dbReference type="PANTHER" id="PTHR11706:SF33">
    <property type="entry name" value="NATURAL RESISTANCE-ASSOCIATED MACROPHAGE PROTEIN 2"/>
    <property type="match status" value="1"/>
</dbReference>
<proteinExistence type="predicted"/>
<keyword evidence="9" id="KW-1185">Reference proteome</keyword>
<evidence type="ECO:0000256" key="7">
    <source>
        <dbReference type="SAM" id="Phobius"/>
    </source>
</evidence>
<evidence type="ECO:0000313" key="9">
    <source>
        <dbReference type="Proteomes" id="UP000318733"/>
    </source>
</evidence>
<evidence type="ECO:0000313" key="8">
    <source>
        <dbReference type="EMBL" id="TSJ35875.1"/>
    </source>
</evidence>
<dbReference type="GO" id="GO:0005886">
    <property type="term" value="C:plasma membrane"/>
    <property type="evidence" value="ECO:0007669"/>
    <property type="project" value="TreeGrafter"/>
</dbReference>
<dbReference type="Proteomes" id="UP000318733">
    <property type="component" value="Unassembled WGS sequence"/>
</dbReference>
<keyword evidence="2" id="KW-0813">Transport</keyword>
<sequence>MPSKIKAFFKNLGPGLVTGASDDDPSGVATYSQAGAGFGLATLWTALITFPLMAAIQEMCARIGTVTSSGLPGTLKAHYPKWVLYALLVITVPAIVLNIGADIQSMGAVTHLIIPAIPDFVFSIFFTALLIFVIVRFDYDRIASILKWLCLVLLLYL</sequence>
<dbReference type="OrthoDB" id="9787548at2"/>
<reference evidence="8 9" key="1">
    <citation type="submission" date="2019-07" db="EMBL/GenBank/DDBJ databases">
        <authorList>
            <person name="Huq M.A."/>
        </authorList>
    </citation>
    <scope>NUCLEOTIDE SEQUENCE [LARGE SCALE GENOMIC DNA]</scope>
    <source>
        <strain evidence="8 9">MAH-19</strain>
    </source>
</reference>
<evidence type="ECO:0000256" key="2">
    <source>
        <dbReference type="ARBA" id="ARBA00022448"/>
    </source>
</evidence>
<gene>
    <name evidence="8" type="ORF">FO440_23410</name>
</gene>
<dbReference type="PANTHER" id="PTHR11706">
    <property type="entry name" value="SOLUTE CARRIER PROTEIN FAMILY 11 MEMBER"/>
    <property type="match status" value="1"/>
</dbReference>
<evidence type="ECO:0000256" key="3">
    <source>
        <dbReference type="ARBA" id="ARBA00022692"/>
    </source>
</evidence>
<keyword evidence="6 7" id="KW-0472">Membrane</keyword>
<evidence type="ECO:0000256" key="4">
    <source>
        <dbReference type="ARBA" id="ARBA00022847"/>
    </source>
</evidence>
<comment type="subcellular location">
    <subcellularLocation>
        <location evidence="1">Membrane</location>
        <topology evidence="1">Multi-pass membrane protein</topology>
    </subcellularLocation>
</comment>
<keyword evidence="4" id="KW-0769">Symport</keyword>
<organism evidence="8 9">
    <name type="scientific">Mucilaginibacter corticis</name>
    <dbReference type="NCBI Taxonomy" id="2597670"/>
    <lineage>
        <taxon>Bacteria</taxon>
        <taxon>Pseudomonadati</taxon>
        <taxon>Bacteroidota</taxon>
        <taxon>Sphingobacteriia</taxon>
        <taxon>Sphingobacteriales</taxon>
        <taxon>Sphingobacteriaceae</taxon>
        <taxon>Mucilaginibacter</taxon>
    </lineage>
</organism>
<comment type="caution">
    <text evidence="8">The sequence shown here is derived from an EMBL/GenBank/DDBJ whole genome shotgun (WGS) entry which is preliminary data.</text>
</comment>
<evidence type="ECO:0000256" key="1">
    <source>
        <dbReference type="ARBA" id="ARBA00004141"/>
    </source>
</evidence>
<dbReference type="GO" id="GO:0034755">
    <property type="term" value="P:iron ion transmembrane transport"/>
    <property type="evidence" value="ECO:0007669"/>
    <property type="project" value="TreeGrafter"/>
</dbReference>
<protein>
    <submittedName>
        <fullName evidence="8">Divalent metal cation transporter</fullName>
    </submittedName>
</protein>
<dbReference type="AlphaFoldDB" id="A0A556M7R6"/>
<dbReference type="GO" id="GO:0015293">
    <property type="term" value="F:symporter activity"/>
    <property type="evidence" value="ECO:0007669"/>
    <property type="project" value="UniProtKB-KW"/>
</dbReference>
<feature type="non-terminal residue" evidence="8">
    <location>
        <position position="157"/>
    </location>
</feature>
<name>A0A556M7R6_9SPHI</name>
<accession>A0A556M7R6</accession>
<dbReference type="RefSeq" id="WP_144250749.1">
    <property type="nucleotide sequence ID" value="NZ_VLPK01000008.1"/>
</dbReference>